<dbReference type="AlphaFoldDB" id="A0A923S1S9"/>
<name>A0A923S1S9_9BURK</name>
<reference evidence="1" key="1">
    <citation type="submission" date="2020-08" db="EMBL/GenBank/DDBJ databases">
        <title>Ramlibacter sp. GTP1 16S ribosomal RNA gene genome sequencing and assembly.</title>
        <authorList>
            <person name="Kang M."/>
        </authorList>
    </citation>
    <scope>NUCLEOTIDE SEQUENCE</scope>
    <source>
        <strain evidence="1">GTP1</strain>
    </source>
</reference>
<keyword evidence="2" id="KW-1185">Reference proteome</keyword>
<dbReference type="SUPFAM" id="SSF69635">
    <property type="entry name" value="Type III secretory system chaperone-like"/>
    <property type="match status" value="1"/>
</dbReference>
<evidence type="ECO:0000313" key="1">
    <source>
        <dbReference type="EMBL" id="MBC5764601.1"/>
    </source>
</evidence>
<evidence type="ECO:0000313" key="2">
    <source>
        <dbReference type="Proteomes" id="UP000596827"/>
    </source>
</evidence>
<comment type="caution">
    <text evidence="1">The sequence shown here is derived from an EMBL/GenBank/DDBJ whole genome shotgun (WGS) entry which is preliminary data.</text>
</comment>
<dbReference type="Gene3D" id="3.30.1460.10">
    <property type="match status" value="1"/>
</dbReference>
<dbReference type="Proteomes" id="UP000596827">
    <property type="component" value="Unassembled WGS sequence"/>
</dbReference>
<organism evidence="1 2">
    <name type="scientific">Ramlibacter albus</name>
    <dbReference type="NCBI Taxonomy" id="2079448"/>
    <lineage>
        <taxon>Bacteria</taxon>
        <taxon>Pseudomonadati</taxon>
        <taxon>Pseudomonadota</taxon>
        <taxon>Betaproteobacteria</taxon>
        <taxon>Burkholderiales</taxon>
        <taxon>Comamonadaceae</taxon>
        <taxon>Ramlibacter</taxon>
    </lineage>
</organism>
<proteinExistence type="predicted"/>
<dbReference type="RefSeq" id="WP_187081060.1">
    <property type="nucleotide sequence ID" value="NZ_JACORU010000002.1"/>
</dbReference>
<accession>A0A923S1S9</accession>
<sequence>MTSDQFKVLLQELAQLAGMADTTGLLEHGRVRVGEVPVVLEHDPAYDAELLQVRLLLGALPPQETDLVARALLEANYVSGYGGECVFSLMPETDDAVITMKVRLVQGLTAQELWQELSDVAHHGSRMWESITSLARPSGMLQADGLAA</sequence>
<gene>
    <name evidence="1" type="ORF">H8R02_09085</name>
</gene>
<protein>
    <submittedName>
        <fullName evidence="1">Uncharacterized protein</fullName>
    </submittedName>
</protein>
<dbReference type="EMBL" id="JACORU010000002">
    <property type="protein sequence ID" value="MBC5764601.1"/>
    <property type="molecule type" value="Genomic_DNA"/>
</dbReference>